<feature type="compositionally biased region" description="Basic and acidic residues" evidence="3">
    <location>
        <begin position="139"/>
        <end position="148"/>
    </location>
</feature>
<evidence type="ECO:0008006" key="6">
    <source>
        <dbReference type="Google" id="ProtNLM"/>
    </source>
</evidence>
<gene>
    <name evidence="4" type="ORF">QJS10_CPA08g01660</name>
</gene>
<dbReference type="Gene3D" id="1.20.1160.11">
    <property type="entry name" value="Paired amphipathic helix"/>
    <property type="match status" value="1"/>
</dbReference>
<evidence type="ECO:0000256" key="1">
    <source>
        <dbReference type="ARBA" id="ARBA00004123"/>
    </source>
</evidence>
<comment type="subcellular location">
    <subcellularLocation>
        <location evidence="1">Nucleus</location>
    </subcellularLocation>
</comment>
<dbReference type="GO" id="GO:0005634">
    <property type="term" value="C:nucleus"/>
    <property type="evidence" value="ECO:0007669"/>
    <property type="project" value="UniProtKB-SubCell"/>
</dbReference>
<dbReference type="InterPro" id="IPR036600">
    <property type="entry name" value="PAH_sf"/>
</dbReference>
<accession>A0AAV9EA26</accession>
<keyword evidence="5" id="KW-1185">Reference proteome</keyword>
<dbReference type="EMBL" id="JAUJYO010000008">
    <property type="protein sequence ID" value="KAK1310217.1"/>
    <property type="molecule type" value="Genomic_DNA"/>
</dbReference>
<evidence type="ECO:0000256" key="3">
    <source>
        <dbReference type="SAM" id="MobiDB-lite"/>
    </source>
</evidence>
<organism evidence="4 5">
    <name type="scientific">Acorus calamus</name>
    <name type="common">Sweet flag</name>
    <dbReference type="NCBI Taxonomy" id="4465"/>
    <lineage>
        <taxon>Eukaryota</taxon>
        <taxon>Viridiplantae</taxon>
        <taxon>Streptophyta</taxon>
        <taxon>Embryophyta</taxon>
        <taxon>Tracheophyta</taxon>
        <taxon>Spermatophyta</taxon>
        <taxon>Magnoliopsida</taxon>
        <taxon>Liliopsida</taxon>
        <taxon>Acoraceae</taxon>
        <taxon>Acorus</taxon>
    </lineage>
</organism>
<dbReference type="PANTHER" id="PTHR12346">
    <property type="entry name" value="SIN3B-RELATED"/>
    <property type="match status" value="1"/>
</dbReference>
<evidence type="ECO:0000313" key="4">
    <source>
        <dbReference type="EMBL" id="KAK1310217.1"/>
    </source>
</evidence>
<comment type="caution">
    <text evidence="4">The sequence shown here is derived from an EMBL/GenBank/DDBJ whole genome shotgun (WGS) entry which is preliminary data.</text>
</comment>
<dbReference type="AlphaFoldDB" id="A0AAV9EA26"/>
<proteinExistence type="predicted"/>
<keyword evidence="2" id="KW-0539">Nucleus</keyword>
<dbReference type="Proteomes" id="UP001180020">
    <property type="component" value="Unassembled WGS sequence"/>
</dbReference>
<dbReference type="GO" id="GO:0003714">
    <property type="term" value="F:transcription corepressor activity"/>
    <property type="evidence" value="ECO:0007669"/>
    <property type="project" value="InterPro"/>
</dbReference>
<evidence type="ECO:0000256" key="2">
    <source>
        <dbReference type="ARBA" id="ARBA00023242"/>
    </source>
</evidence>
<evidence type="ECO:0000313" key="5">
    <source>
        <dbReference type="Proteomes" id="UP001180020"/>
    </source>
</evidence>
<name>A0AAV9EA26_ACOCL</name>
<dbReference type="SUPFAM" id="SSF47762">
    <property type="entry name" value="PAH2 domain"/>
    <property type="match status" value="1"/>
</dbReference>
<dbReference type="InterPro" id="IPR039774">
    <property type="entry name" value="Sin3-like"/>
</dbReference>
<feature type="region of interest" description="Disordered" evidence="3">
    <location>
        <begin position="137"/>
        <end position="173"/>
    </location>
</feature>
<reference evidence="4" key="1">
    <citation type="journal article" date="2023" name="Nat. Commun.">
        <title>Diploid and tetraploid genomes of Acorus and the evolution of monocots.</title>
        <authorList>
            <person name="Ma L."/>
            <person name="Liu K.W."/>
            <person name="Li Z."/>
            <person name="Hsiao Y.Y."/>
            <person name="Qi Y."/>
            <person name="Fu T."/>
            <person name="Tang G.D."/>
            <person name="Zhang D."/>
            <person name="Sun W.H."/>
            <person name="Liu D.K."/>
            <person name="Li Y."/>
            <person name="Chen G.Z."/>
            <person name="Liu X.D."/>
            <person name="Liao X.Y."/>
            <person name="Jiang Y.T."/>
            <person name="Yu X."/>
            <person name="Hao Y."/>
            <person name="Huang J."/>
            <person name="Zhao X.W."/>
            <person name="Ke S."/>
            <person name="Chen Y.Y."/>
            <person name="Wu W.L."/>
            <person name="Hsu J.L."/>
            <person name="Lin Y.F."/>
            <person name="Huang M.D."/>
            <person name="Li C.Y."/>
            <person name="Huang L."/>
            <person name="Wang Z.W."/>
            <person name="Zhao X."/>
            <person name="Zhong W.Y."/>
            <person name="Peng D.H."/>
            <person name="Ahmad S."/>
            <person name="Lan S."/>
            <person name="Zhang J.S."/>
            <person name="Tsai W.C."/>
            <person name="Van de Peer Y."/>
            <person name="Liu Z.J."/>
        </authorList>
    </citation>
    <scope>NUCLEOTIDE SEQUENCE</scope>
    <source>
        <strain evidence="4">CP</strain>
    </source>
</reference>
<reference evidence="4" key="2">
    <citation type="submission" date="2023-06" db="EMBL/GenBank/DDBJ databases">
        <authorList>
            <person name="Ma L."/>
            <person name="Liu K.-W."/>
            <person name="Li Z."/>
            <person name="Hsiao Y.-Y."/>
            <person name="Qi Y."/>
            <person name="Fu T."/>
            <person name="Tang G."/>
            <person name="Zhang D."/>
            <person name="Sun W.-H."/>
            <person name="Liu D.-K."/>
            <person name="Li Y."/>
            <person name="Chen G.-Z."/>
            <person name="Liu X.-D."/>
            <person name="Liao X.-Y."/>
            <person name="Jiang Y.-T."/>
            <person name="Yu X."/>
            <person name="Hao Y."/>
            <person name="Huang J."/>
            <person name="Zhao X.-W."/>
            <person name="Ke S."/>
            <person name="Chen Y.-Y."/>
            <person name="Wu W.-L."/>
            <person name="Hsu J.-L."/>
            <person name="Lin Y.-F."/>
            <person name="Huang M.-D."/>
            <person name="Li C.-Y."/>
            <person name="Huang L."/>
            <person name="Wang Z.-W."/>
            <person name="Zhao X."/>
            <person name="Zhong W.-Y."/>
            <person name="Peng D.-H."/>
            <person name="Ahmad S."/>
            <person name="Lan S."/>
            <person name="Zhang J.-S."/>
            <person name="Tsai W.-C."/>
            <person name="Van De Peer Y."/>
            <person name="Liu Z.-J."/>
        </authorList>
    </citation>
    <scope>NUCLEOTIDE SEQUENCE</scope>
    <source>
        <strain evidence="4">CP</strain>
        <tissue evidence="4">Leaves</tissue>
    </source>
</reference>
<protein>
    <recommendedName>
        <fullName evidence="6">Histone deacetylase interacting domain-containing protein</fullName>
    </recommendedName>
</protein>
<feature type="compositionally biased region" description="Low complexity" evidence="3">
    <location>
        <begin position="156"/>
        <end position="166"/>
    </location>
</feature>
<sequence length="359" mass="41376">MTLHAVRSTPFRHGPPITPGFESAIDYVEEAKRRLENKNGGFKSFCKVLYQIPQKTFAEIQQEVGSIMEGELDLVSGFRGFLPSISSVTPPCTMKIRIKRKIFDALHAVADTGPICSSTVDSPDMYAAAKRQRGTNDLVKMEDKPFEGERDEDSLPEIISSSSLESSDGKDSSVLNKEKHCKCRVSNEQSNHEDLNKEVVLLPCTSDYDDRSDYKTTRNHLEEIYEERLDQNEDINSVRPILCHSWKLSDISSYKNDPRFEMDMFLEGLRSTVNRLEELIEDMEDNDGTIFTIDKLNALQLRCIRRTYMDDRIIERLCMKPKMAMPIILGRLIKKEEELEKHISYYDRFCSKLFTKRLC</sequence>